<gene>
    <name evidence="2" type="ORF">SLS62_001508</name>
</gene>
<sequence length="197" mass="20801">MPPKKRGRPAKKHAQPAASDAPATPAATVRTSSAQSPALSSPILKRRSPSAGSIAEALPPRKKRGRPRKQQPVALVRVHSSLAGEGPAENIELISTTSQVKVIKDSQEDDDADGDIGGDKPAITATTDGFTQGLKDAMREIFIGNAMEQNGGLWIPHEAALQMQQVFAPMLPLPAGAVFVAAGLVEAIREHLTLKQK</sequence>
<keyword evidence="3" id="KW-1185">Reference proteome</keyword>
<accession>A0AAN9UZL3</accession>
<feature type="region of interest" description="Disordered" evidence="1">
    <location>
        <begin position="1"/>
        <end position="73"/>
    </location>
</feature>
<organism evidence="2 3">
    <name type="scientific">Diatrype stigma</name>
    <dbReference type="NCBI Taxonomy" id="117547"/>
    <lineage>
        <taxon>Eukaryota</taxon>
        <taxon>Fungi</taxon>
        <taxon>Dikarya</taxon>
        <taxon>Ascomycota</taxon>
        <taxon>Pezizomycotina</taxon>
        <taxon>Sordariomycetes</taxon>
        <taxon>Xylariomycetidae</taxon>
        <taxon>Xylariales</taxon>
        <taxon>Diatrypaceae</taxon>
        <taxon>Diatrype</taxon>
    </lineage>
</organism>
<evidence type="ECO:0000313" key="2">
    <source>
        <dbReference type="EMBL" id="KAK7756282.1"/>
    </source>
</evidence>
<reference evidence="2 3" key="1">
    <citation type="submission" date="2024-02" db="EMBL/GenBank/DDBJ databases">
        <title>De novo assembly and annotation of 12 fungi associated with fruit tree decline syndrome in Ontario, Canada.</title>
        <authorList>
            <person name="Sulman M."/>
            <person name="Ellouze W."/>
            <person name="Ilyukhin E."/>
        </authorList>
    </citation>
    <scope>NUCLEOTIDE SEQUENCE [LARGE SCALE GENOMIC DNA]</scope>
    <source>
        <strain evidence="2 3">M11/M66-122</strain>
    </source>
</reference>
<dbReference type="Proteomes" id="UP001320420">
    <property type="component" value="Unassembled WGS sequence"/>
</dbReference>
<feature type="compositionally biased region" description="Basic residues" evidence="1">
    <location>
        <begin position="1"/>
        <end position="14"/>
    </location>
</feature>
<evidence type="ECO:0000313" key="3">
    <source>
        <dbReference type="Proteomes" id="UP001320420"/>
    </source>
</evidence>
<dbReference type="EMBL" id="JAKJXP020000007">
    <property type="protein sequence ID" value="KAK7756282.1"/>
    <property type="molecule type" value="Genomic_DNA"/>
</dbReference>
<protein>
    <submittedName>
        <fullName evidence="2">Uncharacterized protein</fullName>
    </submittedName>
</protein>
<comment type="caution">
    <text evidence="2">The sequence shown here is derived from an EMBL/GenBank/DDBJ whole genome shotgun (WGS) entry which is preliminary data.</text>
</comment>
<feature type="compositionally biased region" description="Basic residues" evidence="1">
    <location>
        <begin position="60"/>
        <end position="69"/>
    </location>
</feature>
<evidence type="ECO:0000256" key="1">
    <source>
        <dbReference type="SAM" id="MobiDB-lite"/>
    </source>
</evidence>
<feature type="compositionally biased region" description="Low complexity" evidence="1">
    <location>
        <begin position="15"/>
        <end position="27"/>
    </location>
</feature>
<proteinExistence type="predicted"/>
<feature type="compositionally biased region" description="Polar residues" evidence="1">
    <location>
        <begin position="29"/>
        <end position="39"/>
    </location>
</feature>
<name>A0AAN9UZL3_9PEZI</name>
<dbReference type="AlphaFoldDB" id="A0AAN9UZL3"/>